<dbReference type="AlphaFoldDB" id="A0A412G4I9"/>
<accession>A0A412G4I9</accession>
<protein>
    <submittedName>
        <fullName evidence="1">Uncharacterized protein</fullName>
    </submittedName>
</protein>
<reference evidence="1 2" key="1">
    <citation type="submission" date="2018-08" db="EMBL/GenBank/DDBJ databases">
        <title>A genome reference for cultivated species of the human gut microbiota.</title>
        <authorList>
            <person name="Zou Y."/>
            <person name="Xue W."/>
            <person name="Luo G."/>
        </authorList>
    </citation>
    <scope>NUCLEOTIDE SEQUENCE [LARGE SCALE GENOMIC DNA]</scope>
    <source>
        <strain evidence="1 2">AF24-29</strain>
    </source>
</reference>
<name>A0A412G4I9_9FIRM</name>
<evidence type="ECO:0000313" key="2">
    <source>
        <dbReference type="Proteomes" id="UP000284178"/>
    </source>
</evidence>
<dbReference type="Proteomes" id="UP000284178">
    <property type="component" value="Unassembled WGS sequence"/>
</dbReference>
<dbReference type="EMBL" id="QRUP01000004">
    <property type="protein sequence ID" value="RGR75525.1"/>
    <property type="molecule type" value="Genomic_DNA"/>
</dbReference>
<dbReference type="RefSeq" id="WP_117894259.1">
    <property type="nucleotide sequence ID" value="NZ_CABJCV010000004.1"/>
</dbReference>
<gene>
    <name evidence="1" type="ORF">DWY25_04625</name>
</gene>
<organism evidence="1 2">
    <name type="scientific">Holdemania filiformis</name>
    <dbReference type="NCBI Taxonomy" id="61171"/>
    <lineage>
        <taxon>Bacteria</taxon>
        <taxon>Bacillati</taxon>
        <taxon>Bacillota</taxon>
        <taxon>Erysipelotrichia</taxon>
        <taxon>Erysipelotrichales</taxon>
        <taxon>Erysipelotrichaceae</taxon>
        <taxon>Holdemania</taxon>
    </lineage>
</organism>
<evidence type="ECO:0000313" key="1">
    <source>
        <dbReference type="EMBL" id="RGR75525.1"/>
    </source>
</evidence>
<dbReference type="GeneID" id="83014688"/>
<proteinExistence type="predicted"/>
<sequence length="338" mass="37308">MISFPYNANITGYDSDGMPIFDRAIDALTQRQLTKLFYTNGVHADNNGQSNFKVNAGTGMTVVVDPGSCCIEGAYGIEDERRTLAIQAADSMDRIDRVVIRLDDAERKIDLYVLKGTPASVPAAPALTRPVSGESGDIYELGIADVFISKNTTTIAQDRITDTRLNASLCGIIGTPNTVIDASNYYTQFQAALNRNEVIFKTWFYTIKGILGQDEAGNLLNLINDLESRMITDHNTVIIVPTTATWTQLTADNAATLDPQYKAGPDPNLKYPWFTDISFSCSEDDEIYPEWDADTAELGCLGPCIKVTTNKLRIYCNADMTGTQLRAYQYTKRKRNAV</sequence>
<comment type="caution">
    <text evidence="1">The sequence shown here is derived from an EMBL/GenBank/DDBJ whole genome shotgun (WGS) entry which is preliminary data.</text>
</comment>
<keyword evidence="2" id="KW-1185">Reference proteome</keyword>